<proteinExistence type="predicted"/>
<dbReference type="AlphaFoldDB" id="A3N307"/>
<evidence type="ECO:0000313" key="3">
    <source>
        <dbReference type="Proteomes" id="UP000001432"/>
    </source>
</evidence>
<accession>A3N307</accession>
<evidence type="ECO:0000259" key="1">
    <source>
        <dbReference type="Pfam" id="PF04575"/>
    </source>
</evidence>
<dbReference type="eggNOG" id="COG0457">
    <property type="taxonomic scope" value="Bacteria"/>
</dbReference>
<protein>
    <recommendedName>
        <fullName evidence="1">Surface lipoprotein assembly modifier C-terminal domain-containing protein</fullName>
    </recommendedName>
</protein>
<dbReference type="PATRIC" id="fig|416269.6.peg.1778"/>
<sequence length="218" mass="25117">MVYIIGIIKITAKNRYTVLLVIVNILHYNLGAFCRSLNKTGLLLHVIAKISGQMLSSAVSLIAFSTNFNHTQKRYADENIAQRYNGYINGVSASLSYTANPNWVMFGGVELSKDRTKDKAETSTRKGINIGTLVRYGDVVSRVSLRYVKRHFLADNFYFPKKRIDDEYSVNASLWHNQIQWQGFVPKLNYRYRKIDSNIAAFYSRSSSEWFMTVEKNW</sequence>
<dbReference type="EMBL" id="CP000569">
    <property type="protein sequence ID" value="ABN74793.1"/>
    <property type="molecule type" value="Genomic_DNA"/>
</dbReference>
<evidence type="ECO:0000313" key="2">
    <source>
        <dbReference type="EMBL" id="ABN74793.1"/>
    </source>
</evidence>
<dbReference type="STRING" id="416269.APL_1709"/>
<name>A3N307_ACTP2</name>
<dbReference type="EnsemblBacteria" id="ABN74793">
    <property type="protein sequence ID" value="ABN74793"/>
    <property type="gene ID" value="APL_1709"/>
</dbReference>
<feature type="domain" description="Surface lipoprotein assembly modifier C-terminal" evidence="1">
    <location>
        <begin position="65"/>
        <end position="217"/>
    </location>
</feature>
<organism evidence="2 3">
    <name type="scientific">Actinobacillus pleuropneumoniae serotype 5b (strain L20)</name>
    <dbReference type="NCBI Taxonomy" id="416269"/>
    <lineage>
        <taxon>Bacteria</taxon>
        <taxon>Pseudomonadati</taxon>
        <taxon>Pseudomonadota</taxon>
        <taxon>Gammaproteobacteria</taxon>
        <taxon>Pasteurellales</taxon>
        <taxon>Pasteurellaceae</taxon>
        <taxon>Actinobacillus</taxon>
    </lineage>
</organism>
<reference evidence="2 3" key="1">
    <citation type="journal article" date="2008" name="J. Bacteriol.">
        <title>The complete genome sequence of Actinobacillus pleuropneumoniae L20 (serotype 5b).</title>
        <authorList>
            <person name="Foote S.J."/>
            <person name="Bosse J.T."/>
            <person name="Bouevitch A.B."/>
            <person name="Langford P.R."/>
            <person name="Young N.M."/>
            <person name="Nash J.H."/>
        </authorList>
    </citation>
    <scope>NUCLEOTIDE SEQUENCE [LARGE SCALE GENOMIC DNA]</scope>
    <source>
        <strain evidence="2 3">L20</strain>
    </source>
</reference>
<dbReference type="KEGG" id="apl:APL_1709"/>
<gene>
    <name evidence="2" type="ordered locus">APL_1709</name>
</gene>
<dbReference type="HOGENOM" id="CLU_1141613_0_0_6"/>
<dbReference type="Pfam" id="PF04575">
    <property type="entry name" value="SlipAM"/>
    <property type="match status" value="1"/>
</dbReference>
<dbReference type="InterPro" id="IPR007655">
    <property type="entry name" value="Slam_C"/>
</dbReference>
<dbReference type="Proteomes" id="UP000001432">
    <property type="component" value="Chromosome"/>
</dbReference>